<dbReference type="Proteomes" id="UP000426857">
    <property type="component" value="Chromosome"/>
</dbReference>
<reference evidence="2 3" key="1">
    <citation type="submission" date="2019-11" db="EMBL/GenBank/DDBJ databases">
        <title>FDA dAtabase for Regulatory Grade micrObial Sequences (FDA-ARGOS): Supporting development and validation of Infectious Disease Dx tests.</title>
        <authorList>
            <person name="Kerrigan L."/>
            <person name="Long C."/>
            <person name="Tallon L."/>
            <person name="Sadzewicz L."/>
            <person name="Vavikolanu K."/>
            <person name="Mehta A."/>
            <person name="Aluvathingal J."/>
            <person name="Nadendla S."/>
            <person name="Yan Y."/>
            <person name="Sichtig H."/>
        </authorList>
    </citation>
    <scope>NUCLEOTIDE SEQUENCE [LARGE SCALE GENOMIC DNA]</scope>
    <source>
        <strain evidence="2 3">FDAARGOS_674</strain>
    </source>
</reference>
<organism evidence="2 3">
    <name type="scientific">Corynebacterium xerosis</name>
    <dbReference type="NCBI Taxonomy" id="1725"/>
    <lineage>
        <taxon>Bacteria</taxon>
        <taxon>Bacillati</taxon>
        <taxon>Actinomycetota</taxon>
        <taxon>Actinomycetes</taxon>
        <taxon>Mycobacteriales</taxon>
        <taxon>Corynebacteriaceae</taxon>
        <taxon>Corynebacterium</taxon>
    </lineage>
</organism>
<protein>
    <submittedName>
        <fullName evidence="2">Uncharacterized protein</fullName>
    </submittedName>
</protein>
<name>A0A6B8TQX7_9CORY</name>
<dbReference type="AlphaFoldDB" id="A0A6B8TQX7"/>
<dbReference type="InterPro" id="IPR046275">
    <property type="entry name" value="DUF6308"/>
</dbReference>
<evidence type="ECO:0000256" key="1">
    <source>
        <dbReference type="SAM" id="MobiDB-lite"/>
    </source>
</evidence>
<feature type="region of interest" description="Disordered" evidence="1">
    <location>
        <begin position="179"/>
        <end position="200"/>
    </location>
</feature>
<sequence length="200" mass="22538">MLGVNVPAHGALVLMGDSNPDVAKRISELLDKLPCDLHLADADLTTRSGQDGEHYTVMDEVWKLVMNFTGTELSGQNPGVGATKTSKLLARKRPHLFRLLDSMVKKAVTPDGNSTYNGAFFWRTLHHELTKDGRRLESGLREIRRRAGELLKEDLSDISDIRVFDIISWMTAKTYTWEPEDTECPRTDGQRARPKYTPND</sequence>
<dbReference type="KEGG" id="cxe:FOB82_00590"/>
<proteinExistence type="predicted"/>
<accession>A0A6B8TQX7</accession>
<evidence type="ECO:0000313" key="2">
    <source>
        <dbReference type="EMBL" id="QGS33663.1"/>
    </source>
</evidence>
<dbReference type="Pfam" id="PF19827">
    <property type="entry name" value="DUF6308"/>
    <property type="match status" value="1"/>
</dbReference>
<evidence type="ECO:0000313" key="3">
    <source>
        <dbReference type="Proteomes" id="UP000426857"/>
    </source>
</evidence>
<gene>
    <name evidence="2" type="ORF">FOB82_00590</name>
</gene>
<dbReference type="EMBL" id="CP046322">
    <property type="protein sequence ID" value="QGS33663.1"/>
    <property type="molecule type" value="Genomic_DNA"/>
</dbReference>